<comment type="caution">
    <text evidence="1">The sequence shown here is derived from an EMBL/GenBank/DDBJ whole genome shotgun (WGS) entry which is preliminary data.</text>
</comment>
<proteinExistence type="predicted"/>
<sequence length="65" mass="7179">MAARASNVPRGYKARVPFYEHVGGFERISHVGVAHKAEVTGVETDVEVLLMIKMPRKARGSKSKK</sequence>
<name>A0ACC0CV94_9PEZI</name>
<gene>
    <name evidence="1" type="ORF">F4821DRAFT_262111</name>
</gene>
<reference evidence="1 2" key="1">
    <citation type="journal article" date="2022" name="New Phytol.">
        <title>Ecological generalism drives hyperdiversity of secondary metabolite gene clusters in xylarialean endophytes.</title>
        <authorList>
            <person name="Franco M.E.E."/>
            <person name="Wisecaver J.H."/>
            <person name="Arnold A.E."/>
            <person name="Ju Y.M."/>
            <person name="Slot J.C."/>
            <person name="Ahrendt S."/>
            <person name="Moore L.P."/>
            <person name="Eastman K.E."/>
            <person name="Scott K."/>
            <person name="Konkel Z."/>
            <person name="Mondo S.J."/>
            <person name="Kuo A."/>
            <person name="Hayes R.D."/>
            <person name="Haridas S."/>
            <person name="Andreopoulos B."/>
            <person name="Riley R."/>
            <person name="LaButti K."/>
            <person name="Pangilinan J."/>
            <person name="Lipzen A."/>
            <person name="Amirebrahimi M."/>
            <person name="Yan J."/>
            <person name="Adam C."/>
            <person name="Keymanesh K."/>
            <person name="Ng V."/>
            <person name="Louie K."/>
            <person name="Northen T."/>
            <person name="Drula E."/>
            <person name="Henrissat B."/>
            <person name="Hsieh H.M."/>
            <person name="Youens-Clark K."/>
            <person name="Lutzoni F."/>
            <person name="Miadlikowska J."/>
            <person name="Eastwood D.C."/>
            <person name="Hamelin R.C."/>
            <person name="Grigoriev I.V."/>
            <person name="U'Ren J.M."/>
        </authorList>
    </citation>
    <scope>NUCLEOTIDE SEQUENCE [LARGE SCALE GENOMIC DNA]</scope>
    <source>
        <strain evidence="1 2">ER1909</strain>
    </source>
</reference>
<protein>
    <submittedName>
        <fullName evidence="1">Uncharacterized protein</fullName>
    </submittedName>
</protein>
<keyword evidence="2" id="KW-1185">Reference proteome</keyword>
<dbReference type="EMBL" id="MU394339">
    <property type="protein sequence ID" value="KAI6084314.1"/>
    <property type="molecule type" value="Genomic_DNA"/>
</dbReference>
<organism evidence="1 2">
    <name type="scientific">Hypoxylon rubiginosum</name>
    <dbReference type="NCBI Taxonomy" id="110542"/>
    <lineage>
        <taxon>Eukaryota</taxon>
        <taxon>Fungi</taxon>
        <taxon>Dikarya</taxon>
        <taxon>Ascomycota</taxon>
        <taxon>Pezizomycotina</taxon>
        <taxon>Sordariomycetes</taxon>
        <taxon>Xylariomycetidae</taxon>
        <taxon>Xylariales</taxon>
        <taxon>Hypoxylaceae</taxon>
        <taxon>Hypoxylon</taxon>
    </lineage>
</organism>
<accession>A0ACC0CV94</accession>
<dbReference type="Proteomes" id="UP001497680">
    <property type="component" value="Unassembled WGS sequence"/>
</dbReference>
<evidence type="ECO:0000313" key="2">
    <source>
        <dbReference type="Proteomes" id="UP001497680"/>
    </source>
</evidence>
<evidence type="ECO:0000313" key="1">
    <source>
        <dbReference type="EMBL" id="KAI6084314.1"/>
    </source>
</evidence>